<evidence type="ECO:0000313" key="1">
    <source>
        <dbReference type="EMBL" id="KAF2669905.1"/>
    </source>
</evidence>
<dbReference type="EMBL" id="MU004234">
    <property type="protein sequence ID" value="KAF2669905.1"/>
    <property type="molecule type" value="Genomic_DNA"/>
</dbReference>
<keyword evidence="2" id="KW-1185">Reference proteome</keyword>
<accession>A0A6A6UCC7</accession>
<dbReference type="AlphaFoldDB" id="A0A6A6UCC7"/>
<protein>
    <submittedName>
        <fullName evidence="1">Uncharacterized protein</fullName>
    </submittedName>
</protein>
<name>A0A6A6UCC7_9PEZI</name>
<organism evidence="1 2">
    <name type="scientific">Microthyrium microscopicum</name>
    <dbReference type="NCBI Taxonomy" id="703497"/>
    <lineage>
        <taxon>Eukaryota</taxon>
        <taxon>Fungi</taxon>
        <taxon>Dikarya</taxon>
        <taxon>Ascomycota</taxon>
        <taxon>Pezizomycotina</taxon>
        <taxon>Dothideomycetes</taxon>
        <taxon>Dothideomycetes incertae sedis</taxon>
        <taxon>Microthyriales</taxon>
        <taxon>Microthyriaceae</taxon>
        <taxon>Microthyrium</taxon>
    </lineage>
</organism>
<evidence type="ECO:0000313" key="2">
    <source>
        <dbReference type="Proteomes" id="UP000799302"/>
    </source>
</evidence>
<proteinExistence type="predicted"/>
<reference evidence="1" key="1">
    <citation type="journal article" date="2020" name="Stud. Mycol.">
        <title>101 Dothideomycetes genomes: a test case for predicting lifestyles and emergence of pathogens.</title>
        <authorList>
            <person name="Haridas S."/>
            <person name="Albert R."/>
            <person name="Binder M."/>
            <person name="Bloem J."/>
            <person name="Labutti K."/>
            <person name="Salamov A."/>
            <person name="Andreopoulos B."/>
            <person name="Baker S."/>
            <person name="Barry K."/>
            <person name="Bills G."/>
            <person name="Bluhm B."/>
            <person name="Cannon C."/>
            <person name="Castanera R."/>
            <person name="Culley D."/>
            <person name="Daum C."/>
            <person name="Ezra D."/>
            <person name="Gonzalez J."/>
            <person name="Henrissat B."/>
            <person name="Kuo A."/>
            <person name="Liang C."/>
            <person name="Lipzen A."/>
            <person name="Lutzoni F."/>
            <person name="Magnuson J."/>
            <person name="Mondo S."/>
            <person name="Nolan M."/>
            <person name="Ohm R."/>
            <person name="Pangilinan J."/>
            <person name="Park H.-J."/>
            <person name="Ramirez L."/>
            <person name="Alfaro M."/>
            <person name="Sun H."/>
            <person name="Tritt A."/>
            <person name="Yoshinaga Y."/>
            <person name="Zwiers L.-H."/>
            <person name="Turgeon B."/>
            <person name="Goodwin S."/>
            <person name="Spatafora J."/>
            <person name="Crous P."/>
            <person name="Grigoriev I."/>
        </authorList>
    </citation>
    <scope>NUCLEOTIDE SEQUENCE</scope>
    <source>
        <strain evidence="1">CBS 115976</strain>
    </source>
</reference>
<dbReference type="Proteomes" id="UP000799302">
    <property type="component" value="Unassembled WGS sequence"/>
</dbReference>
<sequence length="159" mass="18642">MRKSRILEYYTNTMFGARMLLISFLHLLSIDVSSAFRKAKVGSIISESMPKSENERIFHQWELHQWKLPGWRLRARKLRGYRLQSREPPAQRTSGISQYVMNRGNNRCLTAKRIIRISNGRISSHWKLRALKLNTSRCKSCQNHSKSLVIEPIIIIYQG</sequence>
<gene>
    <name evidence="1" type="ORF">BT63DRAFT_224648</name>
</gene>